<dbReference type="EMBL" id="FO681347">
    <property type="protein sequence ID" value="CCV64222.1"/>
    <property type="molecule type" value="Genomic_DNA"/>
</dbReference>
<sequence>MDDTIKTYIEKMMFEGTPKRPAWAYNKINSDNIYTLKWSYDDAVMINAFIRLYEVTGNKKYLSFSNEFFKAYVSEDGKMLGYELEKYNIDNLCAGYTLMDLYRYTKENRYKIAYETLFKQFKNHPRTEKGSFWHKLIYPNQVWLDGLYMGQPFYAKYLKENNDKLNDVYLQFENMKYQYNKEKKLYYHGYDDTKTIFWSDPKTGCSKNFWSRSMGWFLMAMVDVLEIEKNKKLAIQLKQAIDGILLYAKEGLIYQVIDREDVKGNYLETSGSAMLIYAMIKGHRLGALSEKYLIKGKEYLKNLVSRKLINNNLQDCNLVSGLGPESNLLRNGTVEYYLSEKKVNNDPKAIGPFLMAYAEYIESEKIK</sequence>
<name>U4KKP1_ALTPJ</name>
<dbReference type="InterPro" id="IPR012341">
    <property type="entry name" value="6hp_glycosidase-like_sf"/>
</dbReference>
<dbReference type="GO" id="GO:0005975">
    <property type="term" value="P:carbohydrate metabolic process"/>
    <property type="evidence" value="ECO:0007669"/>
    <property type="project" value="InterPro"/>
</dbReference>
<dbReference type="InterPro" id="IPR010905">
    <property type="entry name" value="Glyco_hydro_88"/>
</dbReference>
<dbReference type="AlphaFoldDB" id="U4KKP1"/>
<accession>U4KKP1</accession>
<dbReference type="KEGG" id="apal:BN85406450"/>
<evidence type="ECO:0000313" key="3">
    <source>
        <dbReference type="Proteomes" id="UP000032740"/>
    </source>
</evidence>
<dbReference type="HOGENOM" id="CLU_038720_1_0_14"/>
<dbReference type="PANTHER" id="PTHR33886">
    <property type="entry name" value="UNSATURATED RHAMNOGALACTURONAN HYDROLASE (EUROFUNG)"/>
    <property type="match status" value="1"/>
</dbReference>
<keyword evidence="3" id="KW-1185">Reference proteome</keyword>
<gene>
    <name evidence="2" type="ORF">BN85406450</name>
</gene>
<dbReference type="RefSeq" id="WP_026658258.1">
    <property type="nucleotide sequence ID" value="NC_022538.1"/>
</dbReference>
<dbReference type="InterPro" id="IPR008928">
    <property type="entry name" value="6-hairpin_glycosidase_sf"/>
</dbReference>
<dbReference type="PANTHER" id="PTHR33886:SF8">
    <property type="entry name" value="UNSATURATED RHAMNOGALACTURONAN HYDROLASE (EUROFUNG)"/>
    <property type="match status" value="1"/>
</dbReference>
<dbReference type="STRING" id="1318466.BN85406450"/>
<dbReference type="InterPro" id="IPR052043">
    <property type="entry name" value="PolySaccharide_Degr_Enz"/>
</dbReference>
<dbReference type="OrthoDB" id="6381507at2"/>
<dbReference type="SUPFAM" id="SSF48208">
    <property type="entry name" value="Six-hairpin glycosidases"/>
    <property type="match status" value="1"/>
</dbReference>
<evidence type="ECO:0000256" key="1">
    <source>
        <dbReference type="ARBA" id="ARBA00022801"/>
    </source>
</evidence>
<dbReference type="GO" id="GO:0016787">
    <property type="term" value="F:hydrolase activity"/>
    <property type="evidence" value="ECO:0007669"/>
    <property type="project" value="UniProtKB-KW"/>
</dbReference>
<dbReference type="Proteomes" id="UP000032740">
    <property type="component" value="Chromosome"/>
</dbReference>
<keyword evidence="1 2" id="KW-0378">Hydrolase</keyword>
<reference evidence="2 3" key="1">
    <citation type="journal article" date="2013" name="J. Mol. Microbiol. Biotechnol.">
        <title>Analysis of the Complete Genomes of Acholeplasma brassicae , A. palmae and A. laidlawii and Their Comparison to the Obligate Parasites from ' Candidatus Phytoplasma'.</title>
        <authorList>
            <person name="Kube M."/>
            <person name="Siewert C."/>
            <person name="Migdoll A.M."/>
            <person name="Duduk B."/>
            <person name="Holz S."/>
            <person name="Rabus R."/>
            <person name="Seemuller E."/>
            <person name="Mitrovic J."/>
            <person name="Muller I."/>
            <person name="Buttner C."/>
            <person name="Reinhardt R."/>
        </authorList>
    </citation>
    <scope>NUCLEOTIDE SEQUENCE [LARGE SCALE GENOMIC DNA]</scope>
    <source>
        <strain evidence="2 3">J233</strain>
    </source>
</reference>
<dbReference type="Gene3D" id="1.50.10.10">
    <property type="match status" value="1"/>
</dbReference>
<proteinExistence type="predicted"/>
<protein>
    <submittedName>
        <fullName evidence="2">Glycosyl hydrolase, family 88</fullName>
    </submittedName>
</protein>
<organism evidence="2 3">
    <name type="scientific">Alteracholeplasma palmae (strain ATCC 49389 / J233)</name>
    <name type="common">Acholeplasma palmae</name>
    <dbReference type="NCBI Taxonomy" id="1318466"/>
    <lineage>
        <taxon>Bacteria</taxon>
        <taxon>Bacillati</taxon>
        <taxon>Mycoplasmatota</taxon>
        <taxon>Mollicutes</taxon>
        <taxon>Acholeplasmatales</taxon>
        <taxon>Acholeplasmataceae</taxon>
        <taxon>Acholeplasma</taxon>
    </lineage>
</organism>
<evidence type="ECO:0000313" key="2">
    <source>
        <dbReference type="EMBL" id="CCV64222.1"/>
    </source>
</evidence>
<dbReference type="Pfam" id="PF07470">
    <property type="entry name" value="Glyco_hydro_88"/>
    <property type="match status" value="1"/>
</dbReference>